<evidence type="ECO:0000256" key="3">
    <source>
        <dbReference type="ARBA" id="ARBA00022475"/>
    </source>
</evidence>
<evidence type="ECO:0000256" key="5">
    <source>
        <dbReference type="ARBA" id="ARBA00022989"/>
    </source>
</evidence>
<keyword evidence="5 7" id="KW-1133">Transmembrane helix</keyword>
<reference evidence="9 10" key="1">
    <citation type="submission" date="2017-01" db="EMBL/GenBank/DDBJ databases">
        <authorList>
            <person name="Cao J.-M."/>
        </authorList>
    </citation>
    <scope>NUCLEOTIDE SEQUENCE [LARGE SCALE GENOMIC DNA]</scope>
    <source>
        <strain evidence="9 10">888-76</strain>
    </source>
</reference>
<dbReference type="GO" id="GO:0009246">
    <property type="term" value="P:enterobacterial common antigen biosynthetic process"/>
    <property type="evidence" value="ECO:0007669"/>
    <property type="project" value="TreeGrafter"/>
</dbReference>
<name>A0A807LJB8_9ENTR</name>
<keyword evidence="6 7" id="KW-0472">Membrane</keyword>
<feature type="transmembrane region" description="Helical" evidence="7">
    <location>
        <begin position="168"/>
        <end position="187"/>
    </location>
</feature>
<feature type="domain" description="Acyltransferase 3" evidence="8">
    <location>
        <begin position="6"/>
        <end position="316"/>
    </location>
</feature>
<protein>
    <recommendedName>
        <fullName evidence="8">Acyltransferase 3 domain-containing protein</fullName>
    </recommendedName>
</protein>
<feature type="transmembrane region" description="Helical" evidence="7">
    <location>
        <begin position="220"/>
        <end position="248"/>
    </location>
</feature>
<dbReference type="Proteomes" id="UP000187148">
    <property type="component" value="Chromosome"/>
</dbReference>
<feature type="transmembrane region" description="Helical" evidence="7">
    <location>
        <begin position="269"/>
        <end position="287"/>
    </location>
</feature>
<feature type="transmembrane region" description="Helical" evidence="7">
    <location>
        <begin position="52"/>
        <end position="74"/>
    </location>
</feature>
<feature type="transmembrane region" description="Helical" evidence="7">
    <location>
        <begin position="12"/>
        <end position="32"/>
    </location>
</feature>
<dbReference type="GO" id="GO:0016413">
    <property type="term" value="F:O-acetyltransferase activity"/>
    <property type="evidence" value="ECO:0007669"/>
    <property type="project" value="TreeGrafter"/>
</dbReference>
<organism evidence="9 10">
    <name type="scientific">Kosakonia cowanii JCM 10956 = DSM 18146</name>
    <dbReference type="NCBI Taxonomy" id="1300165"/>
    <lineage>
        <taxon>Bacteria</taxon>
        <taxon>Pseudomonadati</taxon>
        <taxon>Pseudomonadota</taxon>
        <taxon>Gammaproteobacteria</taxon>
        <taxon>Enterobacterales</taxon>
        <taxon>Enterobacteriaceae</taxon>
        <taxon>Kosakonia</taxon>
    </lineage>
</organism>
<evidence type="ECO:0000256" key="4">
    <source>
        <dbReference type="ARBA" id="ARBA00022692"/>
    </source>
</evidence>
<evidence type="ECO:0000259" key="8">
    <source>
        <dbReference type="Pfam" id="PF01757"/>
    </source>
</evidence>
<dbReference type="KEGG" id="kco:BWI95_14380"/>
<evidence type="ECO:0000256" key="6">
    <source>
        <dbReference type="ARBA" id="ARBA00023136"/>
    </source>
</evidence>
<proteinExistence type="inferred from homology"/>
<dbReference type="PANTHER" id="PTHR40074">
    <property type="entry name" value="O-ACETYLTRANSFERASE WECH"/>
    <property type="match status" value="1"/>
</dbReference>
<gene>
    <name evidence="9" type="ORF">BWI95_14380</name>
</gene>
<feature type="transmembrane region" description="Helical" evidence="7">
    <location>
        <begin position="133"/>
        <end position="156"/>
    </location>
</feature>
<accession>A0A807LJB8</accession>
<evidence type="ECO:0000256" key="2">
    <source>
        <dbReference type="ARBA" id="ARBA00007400"/>
    </source>
</evidence>
<dbReference type="PANTHER" id="PTHR40074:SF4">
    <property type="entry name" value="INNER MEMBRANE PROTEIN YCFT"/>
    <property type="match status" value="1"/>
</dbReference>
<comment type="similarity">
    <text evidence="2">Belongs to the acyltransferase 3 family.</text>
</comment>
<feature type="transmembrane region" description="Helical" evidence="7">
    <location>
        <begin position="307"/>
        <end position="331"/>
    </location>
</feature>
<dbReference type="AlphaFoldDB" id="A0A807LJB8"/>
<evidence type="ECO:0000313" key="10">
    <source>
        <dbReference type="Proteomes" id="UP000187148"/>
    </source>
</evidence>
<evidence type="ECO:0000256" key="7">
    <source>
        <dbReference type="SAM" id="Phobius"/>
    </source>
</evidence>
<dbReference type="RefSeq" id="WP_076769692.1">
    <property type="nucleotide sequence ID" value="NZ_CP019445.1"/>
</dbReference>
<dbReference type="Pfam" id="PF01757">
    <property type="entry name" value="Acyl_transf_3"/>
    <property type="match status" value="1"/>
</dbReference>
<keyword evidence="10" id="KW-1185">Reference proteome</keyword>
<feature type="transmembrane region" description="Helical" evidence="7">
    <location>
        <begin position="86"/>
        <end position="105"/>
    </location>
</feature>
<comment type="subcellular location">
    <subcellularLocation>
        <location evidence="1">Cell membrane</location>
        <topology evidence="1">Multi-pass membrane protein</topology>
    </subcellularLocation>
</comment>
<dbReference type="GO" id="GO:0005886">
    <property type="term" value="C:plasma membrane"/>
    <property type="evidence" value="ECO:0007669"/>
    <property type="project" value="UniProtKB-SubCell"/>
</dbReference>
<sequence length="357" mass="40839">MKQKTLWINQIKGLCICLVVIYHSVITFYPHLSVFQHPWSETLSKCWIYFNLYLAPFRMPVFFFISGFLIRRYIDDVPWKDAIDKRIWSIVYVLALWGVLQWVGLSHLNDWLAPERDLSNSSNAAYADSWQGFLYGMLTATTSLWYLYALVVYFTLCKLLSRWKVPMLALMIVASLAINYLPLPWWGMNSVVRNMIFYSLGAWYGMQVMEFVKTVSLRRYALLFAVAVVVAFGLWMFNMPLPLCLLSIVGIMRLFQEMEKRFPPSEKSLLNVVGSNTLAIYTTHRILVEGFSLALLKPLNAGVWPPAVELAVLIAYPAAVLLICTLVGLMVRKLSSALFGDLFFTPPTKHLSAATAR</sequence>
<keyword evidence="3" id="KW-1003">Cell membrane</keyword>
<keyword evidence="4 7" id="KW-0812">Transmembrane</keyword>
<evidence type="ECO:0000256" key="1">
    <source>
        <dbReference type="ARBA" id="ARBA00004651"/>
    </source>
</evidence>
<dbReference type="EMBL" id="CP019445">
    <property type="protein sequence ID" value="APZ06148.1"/>
    <property type="molecule type" value="Genomic_DNA"/>
</dbReference>
<dbReference type="InterPro" id="IPR002656">
    <property type="entry name" value="Acyl_transf_3_dom"/>
</dbReference>
<evidence type="ECO:0000313" key="9">
    <source>
        <dbReference type="EMBL" id="APZ06148.1"/>
    </source>
</evidence>